<dbReference type="EMBL" id="KQ087276">
    <property type="protein sequence ID" value="KLT38941.1"/>
    <property type="molecule type" value="Genomic_DNA"/>
</dbReference>
<proteinExistence type="predicted"/>
<protein>
    <submittedName>
        <fullName evidence="2">Uncharacterized protein</fullName>
    </submittedName>
</protein>
<keyword evidence="3" id="KW-1185">Reference proteome</keyword>
<dbReference type="AlphaFoldDB" id="A0A0J0XD03"/>
<dbReference type="Proteomes" id="UP000053611">
    <property type="component" value="Unassembled WGS sequence"/>
</dbReference>
<evidence type="ECO:0000313" key="3">
    <source>
        <dbReference type="Proteomes" id="UP000053611"/>
    </source>
</evidence>
<evidence type="ECO:0000256" key="1">
    <source>
        <dbReference type="SAM" id="MobiDB-lite"/>
    </source>
</evidence>
<feature type="compositionally biased region" description="Polar residues" evidence="1">
    <location>
        <begin position="11"/>
        <end position="24"/>
    </location>
</feature>
<organism evidence="2 3">
    <name type="scientific">Cutaneotrichosporon oleaginosum</name>
    <dbReference type="NCBI Taxonomy" id="879819"/>
    <lineage>
        <taxon>Eukaryota</taxon>
        <taxon>Fungi</taxon>
        <taxon>Dikarya</taxon>
        <taxon>Basidiomycota</taxon>
        <taxon>Agaricomycotina</taxon>
        <taxon>Tremellomycetes</taxon>
        <taxon>Trichosporonales</taxon>
        <taxon>Trichosporonaceae</taxon>
        <taxon>Cutaneotrichosporon</taxon>
    </lineage>
</organism>
<evidence type="ECO:0000313" key="2">
    <source>
        <dbReference type="EMBL" id="KLT38941.1"/>
    </source>
</evidence>
<feature type="compositionally biased region" description="Basic and acidic residues" evidence="1">
    <location>
        <begin position="61"/>
        <end position="75"/>
    </location>
</feature>
<accession>A0A0J0XD03</accession>
<dbReference type="GeneID" id="28985079"/>
<name>A0A0J0XD03_9TREE</name>
<sequence length="75" mass="7869">MSKQDIDLSGTIGTTSVPNPTTGDVASDGHEHHHSHGHGGGEPGPGQQVAPGTGVRHHDHHREGPHRGHEAKEKE</sequence>
<reference evidence="2 3" key="1">
    <citation type="submission" date="2015-03" db="EMBL/GenBank/DDBJ databases">
        <title>Genomics and transcriptomics of the oil-accumulating basidiomycete yeast T. oleaginosus allow insights into substrate utilization and the diverse evolutionary trajectories of mating systems in fungi.</title>
        <authorList>
            <consortium name="DOE Joint Genome Institute"/>
            <person name="Kourist R."/>
            <person name="Kracht O."/>
            <person name="Bracharz F."/>
            <person name="Lipzen A."/>
            <person name="Nolan M."/>
            <person name="Ohm R."/>
            <person name="Grigoriev I."/>
            <person name="Sun S."/>
            <person name="Heitman J."/>
            <person name="Bruck T."/>
            <person name="Nowrousian M."/>
        </authorList>
    </citation>
    <scope>NUCLEOTIDE SEQUENCE [LARGE SCALE GENOMIC DNA]</scope>
    <source>
        <strain evidence="2 3">IBC0246</strain>
    </source>
</reference>
<gene>
    <name evidence="2" type="ORF">CC85DRAFT_289022</name>
</gene>
<feature type="region of interest" description="Disordered" evidence="1">
    <location>
        <begin position="1"/>
        <end position="75"/>
    </location>
</feature>